<gene>
    <name evidence="11" type="ORF">NX778_20185</name>
</gene>
<comment type="subcellular location">
    <subcellularLocation>
        <location evidence="2">Cytoplasm</location>
    </subcellularLocation>
</comment>
<feature type="domain" description="Rubredoxin binding" evidence="10">
    <location>
        <begin position="315"/>
        <end position="384"/>
    </location>
</feature>
<dbReference type="PANTHER" id="PTHR43429:SF3">
    <property type="entry name" value="NITRITE REDUCTASE [NAD(P)H]"/>
    <property type="match status" value="1"/>
</dbReference>
<keyword evidence="8" id="KW-0520">NAD</keyword>
<evidence type="ECO:0000256" key="7">
    <source>
        <dbReference type="ARBA" id="ARBA00023002"/>
    </source>
</evidence>
<dbReference type="InterPro" id="IPR050260">
    <property type="entry name" value="FAD-bd_OxRdtase"/>
</dbReference>
<dbReference type="InterPro" id="IPR041364">
    <property type="entry name" value="Rbx-bd"/>
</dbReference>
<reference evidence="11 12" key="1">
    <citation type="submission" date="2022-08" db="EMBL/GenBank/DDBJ databases">
        <title>Reclassification of Massilia species as members of the genera Telluria, Duganella, Pseudoduganella, Mokoshia gen. nov. and Zemynaea gen. nov. using orthogonal and non-orthogonal genome-based approaches.</title>
        <authorList>
            <person name="Bowman J.P."/>
        </authorList>
    </citation>
    <scope>NUCLEOTIDE SEQUENCE [LARGE SCALE GENOMIC DNA]</scope>
    <source>
        <strain evidence="11 12">JCM 31606</strain>
    </source>
</reference>
<comment type="caution">
    <text evidence="11">The sequence shown here is derived from an EMBL/GenBank/DDBJ whole genome shotgun (WGS) entry which is preliminary data.</text>
</comment>
<evidence type="ECO:0000256" key="8">
    <source>
        <dbReference type="ARBA" id="ARBA00023027"/>
    </source>
</evidence>
<evidence type="ECO:0000256" key="3">
    <source>
        <dbReference type="ARBA" id="ARBA00006442"/>
    </source>
</evidence>
<name>A0ABT2D2E3_9BURK</name>
<keyword evidence="4" id="KW-0963">Cytoplasm</keyword>
<feature type="domain" description="FAD/NAD(P)-binding" evidence="9">
    <location>
        <begin position="5"/>
        <end position="284"/>
    </location>
</feature>
<proteinExistence type="inferred from homology"/>
<evidence type="ECO:0000259" key="10">
    <source>
        <dbReference type="Pfam" id="PF18113"/>
    </source>
</evidence>
<evidence type="ECO:0000256" key="4">
    <source>
        <dbReference type="ARBA" id="ARBA00022490"/>
    </source>
</evidence>
<organism evidence="11 12">
    <name type="scientific">Massilia terrae</name>
    <dbReference type="NCBI Taxonomy" id="1811224"/>
    <lineage>
        <taxon>Bacteria</taxon>
        <taxon>Pseudomonadati</taxon>
        <taxon>Pseudomonadota</taxon>
        <taxon>Betaproteobacteria</taxon>
        <taxon>Burkholderiales</taxon>
        <taxon>Oxalobacteraceae</taxon>
        <taxon>Telluria group</taxon>
        <taxon>Massilia</taxon>
    </lineage>
</organism>
<evidence type="ECO:0000256" key="2">
    <source>
        <dbReference type="ARBA" id="ARBA00004496"/>
    </source>
</evidence>
<dbReference type="EMBL" id="JANUGU010000008">
    <property type="protein sequence ID" value="MCS0660399.1"/>
    <property type="molecule type" value="Genomic_DNA"/>
</dbReference>
<sequence length="388" mass="40178">MRDPVIIIGAGMAAYSLAREFRKLDQATPLMLVAGGAAHAYAKPALSNALALGKEPHALVQAGPEQMADTLDMTVLANTWVTAIDHEAREIDTAQGRFTYSQLVLALGADPVRLPLAGDGAADVMSVNDLHDYTLLRERLAAAGAAARVAIIGAGLIGCEFADDLAGAGYRVTLVDPGSLPLSALAAPVLGEALVQAWSARPVTLRLGTTVDSVARDGDAYELTLADGTLVQADLVVSAVGLRPSVSLAMQAGLEVARGIRIDDFGKTSADDIYALGDCAEYSVGDGSAVMPFVAPMLVAARAIAATLAGTPTPIVLKQEAVIVKTPSCKLALLPPPRGVAGSWLAQAEGERIIARFHDKDGVLRGFGLTQHTPALRNQLLAELGRAA</sequence>
<keyword evidence="7" id="KW-0560">Oxidoreductase</keyword>
<comment type="cofactor">
    <cofactor evidence="1">
        <name>FAD</name>
        <dbReference type="ChEBI" id="CHEBI:57692"/>
    </cofactor>
</comment>
<dbReference type="Pfam" id="PF07992">
    <property type="entry name" value="Pyr_redox_2"/>
    <property type="match status" value="1"/>
</dbReference>
<dbReference type="SUPFAM" id="SSF51905">
    <property type="entry name" value="FAD/NAD(P)-binding domain"/>
    <property type="match status" value="1"/>
</dbReference>
<comment type="similarity">
    <text evidence="3">Belongs to the FAD-dependent oxidoreductase family.</text>
</comment>
<evidence type="ECO:0000313" key="12">
    <source>
        <dbReference type="Proteomes" id="UP001204621"/>
    </source>
</evidence>
<keyword evidence="12" id="KW-1185">Reference proteome</keyword>
<dbReference type="PRINTS" id="PR00368">
    <property type="entry name" value="FADPNR"/>
</dbReference>
<evidence type="ECO:0000256" key="1">
    <source>
        <dbReference type="ARBA" id="ARBA00001974"/>
    </source>
</evidence>
<dbReference type="Gene3D" id="3.30.390.120">
    <property type="match status" value="1"/>
</dbReference>
<dbReference type="InterPro" id="IPR023753">
    <property type="entry name" value="FAD/NAD-binding_dom"/>
</dbReference>
<accession>A0ABT2D2E3</accession>
<keyword evidence="6" id="KW-0274">FAD</keyword>
<evidence type="ECO:0000313" key="11">
    <source>
        <dbReference type="EMBL" id="MCS0660399.1"/>
    </source>
</evidence>
<evidence type="ECO:0000259" key="9">
    <source>
        <dbReference type="Pfam" id="PF07992"/>
    </source>
</evidence>
<protein>
    <submittedName>
        <fullName evidence="11">FAD-dependent oxidoreductase</fullName>
    </submittedName>
</protein>
<dbReference type="PANTHER" id="PTHR43429">
    <property type="entry name" value="PYRIDINE NUCLEOTIDE-DISULFIDE OXIDOREDUCTASE DOMAIN-CONTAINING"/>
    <property type="match status" value="1"/>
</dbReference>
<dbReference type="InterPro" id="IPR036188">
    <property type="entry name" value="FAD/NAD-bd_sf"/>
</dbReference>
<dbReference type="Proteomes" id="UP001204621">
    <property type="component" value="Unassembled WGS sequence"/>
</dbReference>
<evidence type="ECO:0000256" key="6">
    <source>
        <dbReference type="ARBA" id="ARBA00022827"/>
    </source>
</evidence>
<keyword evidence="5" id="KW-0285">Flavoprotein</keyword>
<dbReference type="RefSeq" id="WP_258813586.1">
    <property type="nucleotide sequence ID" value="NZ_JANUGU010000008.1"/>
</dbReference>
<dbReference type="PRINTS" id="PR00411">
    <property type="entry name" value="PNDRDTASEI"/>
</dbReference>
<evidence type="ECO:0000256" key="5">
    <source>
        <dbReference type="ARBA" id="ARBA00022630"/>
    </source>
</evidence>
<dbReference type="Pfam" id="PF18113">
    <property type="entry name" value="Rbx_binding"/>
    <property type="match status" value="1"/>
</dbReference>
<dbReference type="Gene3D" id="3.50.50.60">
    <property type="entry name" value="FAD/NAD(P)-binding domain"/>
    <property type="match status" value="2"/>
</dbReference>